<gene>
    <name evidence="4" type="ORF">HNR67_002286</name>
</gene>
<dbReference type="Gene3D" id="3.40.309.10">
    <property type="entry name" value="Aldehyde Dehydrogenase, Chain A, domain 2"/>
    <property type="match status" value="1"/>
</dbReference>
<evidence type="ECO:0000313" key="5">
    <source>
        <dbReference type="Proteomes" id="UP000533598"/>
    </source>
</evidence>
<dbReference type="InterPro" id="IPR020845">
    <property type="entry name" value="AMP-binding_CS"/>
</dbReference>
<feature type="domain" description="Aldehyde dehydrogenase" evidence="2">
    <location>
        <begin position="634"/>
        <end position="859"/>
    </location>
</feature>
<dbReference type="Gene3D" id="3.40.605.10">
    <property type="entry name" value="Aldehyde Dehydrogenase, Chain A, domain 1"/>
    <property type="match status" value="1"/>
</dbReference>
<dbReference type="InterPro" id="IPR045851">
    <property type="entry name" value="AMP-bd_C_sf"/>
</dbReference>
<dbReference type="SUPFAM" id="SSF53720">
    <property type="entry name" value="ALDH-like"/>
    <property type="match status" value="1"/>
</dbReference>
<organism evidence="4 5">
    <name type="scientific">Crossiella cryophila</name>
    <dbReference type="NCBI Taxonomy" id="43355"/>
    <lineage>
        <taxon>Bacteria</taxon>
        <taxon>Bacillati</taxon>
        <taxon>Actinomycetota</taxon>
        <taxon>Actinomycetes</taxon>
        <taxon>Pseudonocardiales</taxon>
        <taxon>Pseudonocardiaceae</taxon>
        <taxon>Crossiella</taxon>
    </lineage>
</organism>
<dbReference type="Proteomes" id="UP000533598">
    <property type="component" value="Unassembled WGS sequence"/>
</dbReference>
<sequence length="898" mass="98105">MAARLVTANSVRSVTEVEQDALRVAAVLRGRGVAPGDRVVLKADNSAGYVTALLALVHLDVSIVLVDHRQTPEETLRFAGLARARWAVLQPALPADDAGVGPAGALYLDDLLAEAAARTDDVLGSLSFVDWFSRSDALIAWSSGTTGDPKGIVRSGHSFLGNIERTQQRMGYTEADVLMPLLPFSHQYGLSLVLLWWVARCSFVVAPYTRLDHAVDMAGRYHATVVDATPATYHTLLNLVQRRPDSAEGLRGVRMWCVGGAPLDRALADKFVTATGQPLLDGYGSTEVGNIALAAPGNAIGCGKPLDGVELLIINENGVTAAPGEIGEILVRSGGLMQGYLAADGSVVPRDNDTYRTNDIGYADAEGNLYVVGRKFAVHRMGHTLYPEALARKAEAAGAPIKVVALDDERRGSQLVFVVADPELREARHWRELICAELPPYEQPNHVLVISEFPLNANGKPDPRQLERLVLDALPTPRNRVAQTTAVEPAADLSALHFPERVRAIQAVVEFLRTNPQQVVDVLTEISNHKAVLEEIEATIGTLEGAVEEVSAYRPGQVGKMAVFMSSNVLLYSYALYLLIPALYSEEIIFRPSGQVLDTTRRLHDLLAPVHRLDAIELTTLSQRQFVDVPVAEADVLVFTGAYQNAEQVRSYLREDQLLLFFGQGVNPFIVTPGADLDLAVTDALRIRMLNSGQDCFGPDVFMVNAADAERFTDLLVKRVADLRYGSYTDPEADYSSLCYETALEAAADYLRINREHIVHGGRVDFRSRHVEPTVLVRRYNKKMPIEETFSPIFNLVVYENSQQLRSFINSPIVNERAMAAMIYGDDQAAAELLAKRHAVCANMTIFEVENGNKPFGGHGVAANYIAYRGERHAEPILISKAVAEHLPAAQQSRMANA</sequence>
<dbReference type="Gene3D" id="3.40.50.12780">
    <property type="entry name" value="N-terminal domain of ligase-like"/>
    <property type="match status" value="1"/>
</dbReference>
<dbReference type="InterPro" id="IPR050237">
    <property type="entry name" value="ATP-dep_AMP-bd_enzyme"/>
</dbReference>
<dbReference type="Pfam" id="PF00501">
    <property type="entry name" value="AMP-binding"/>
    <property type="match status" value="1"/>
</dbReference>
<dbReference type="RefSeq" id="WP_185002027.1">
    <property type="nucleotide sequence ID" value="NZ_BAAAUI010000016.1"/>
</dbReference>
<dbReference type="AlphaFoldDB" id="A0A7W7C7Y1"/>
<evidence type="ECO:0000259" key="3">
    <source>
        <dbReference type="Pfam" id="PF00501"/>
    </source>
</evidence>
<dbReference type="Gene3D" id="3.30.300.30">
    <property type="match status" value="1"/>
</dbReference>
<dbReference type="GO" id="GO:0016620">
    <property type="term" value="F:oxidoreductase activity, acting on the aldehyde or oxo group of donors, NAD or NADP as acceptor"/>
    <property type="evidence" value="ECO:0007669"/>
    <property type="project" value="InterPro"/>
</dbReference>
<keyword evidence="1" id="KW-0560">Oxidoreductase</keyword>
<comment type="caution">
    <text evidence="4">The sequence shown here is derived from an EMBL/GenBank/DDBJ whole genome shotgun (WGS) entry which is preliminary data.</text>
</comment>
<accession>A0A7W7C7Y1</accession>
<keyword evidence="5" id="KW-1185">Reference proteome</keyword>
<reference evidence="4 5" key="1">
    <citation type="submission" date="2020-08" db="EMBL/GenBank/DDBJ databases">
        <title>Sequencing the genomes of 1000 actinobacteria strains.</title>
        <authorList>
            <person name="Klenk H.-P."/>
        </authorList>
    </citation>
    <scope>NUCLEOTIDE SEQUENCE [LARGE SCALE GENOMIC DNA]</scope>
    <source>
        <strain evidence="4 5">DSM 44230</strain>
    </source>
</reference>
<evidence type="ECO:0000259" key="2">
    <source>
        <dbReference type="Pfam" id="PF00171"/>
    </source>
</evidence>
<evidence type="ECO:0000313" key="4">
    <source>
        <dbReference type="EMBL" id="MBB4676168.1"/>
    </source>
</evidence>
<dbReference type="PANTHER" id="PTHR43767:SF1">
    <property type="entry name" value="NONRIBOSOMAL PEPTIDE SYNTHASE PES1 (EUROFUNG)-RELATED"/>
    <property type="match status" value="1"/>
</dbReference>
<feature type="domain" description="AMP-dependent synthetase/ligase" evidence="3">
    <location>
        <begin position="14"/>
        <end position="341"/>
    </location>
</feature>
<proteinExistence type="predicted"/>
<dbReference type="PANTHER" id="PTHR43767">
    <property type="entry name" value="LONG-CHAIN-FATTY-ACID--COA LIGASE"/>
    <property type="match status" value="1"/>
</dbReference>
<evidence type="ECO:0000256" key="1">
    <source>
        <dbReference type="ARBA" id="ARBA00023002"/>
    </source>
</evidence>
<dbReference type="InterPro" id="IPR016163">
    <property type="entry name" value="Ald_DH_C"/>
</dbReference>
<dbReference type="SUPFAM" id="SSF56801">
    <property type="entry name" value="Acetyl-CoA synthetase-like"/>
    <property type="match status" value="1"/>
</dbReference>
<dbReference type="EMBL" id="JACHMH010000001">
    <property type="protein sequence ID" value="MBB4676168.1"/>
    <property type="molecule type" value="Genomic_DNA"/>
</dbReference>
<protein>
    <submittedName>
        <fullName evidence="4">Acyl-CoA synthetase (AMP-forming)/AMP-acid ligase II</fullName>
    </submittedName>
</protein>
<dbReference type="InterPro" id="IPR016161">
    <property type="entry name" value="Ald_DH/histidinol_DH"/>
</dbReference>
<dbReference type="GO" id="GO:0016878">
    <property type="term" value="F:acid-thiol ligase activity"/>
    <property type="evidence" value="ECO:0007669"/>
    <property type="project" value="UniProtKB-ARBA"/>
</dbReference>
<keyword evidence="4" id="KW-0436">Ligase</keyword>
<dbReference type="InterPro" id="IPR016162">
    <property type="entry name" value="Ald_DH_N"/>
</dbReference>
<dbReference type="Pfam" id="PF00171">
    <property type="entry name" value="Aldedh"/>
    <property type="match status" value="1"/>
</dbReference>
<dbReference type="PROSITE" id="PS00455">
    <property type="entry name" value="AMP_BINDING"/>
    <property type="match status" value="1"/>
</dbReference>
<dbReference type="InterPro" id="IPR015590">
    <property type="entry name" value="Aldehyde_DH_dom"/>
</dbReference>
<name>A0A7W7C7Y1_9PSEU</name>
<dbReference type="CDD" id="cd04433">
    <property type="entry name" value="AFD_class_I"/>
    <property type="match status" value="1"/>
</dbReference>
<dbReference type="InterPro" id="IPR042099">
    <property type="entry name" value="ANL_N_sf"/>
</dbReference>
<dbReference type="InterPro" id="IPR000873">
    <property type="entry name" value="AMP-dep_synth/lig_dom"/>
</dbReference>